<dbReference type="InterPro" id="IPR036412">
    <property type="entry name" value="HAD-like_sf"/>
</dbReference>
<gene>
    <name evidence="1" type="ORF">NP233_g4423</name>
</gene>
<dbReference type="GO" id="GO:0005737">
    <property type="term" value="C:cytoplasm"/>
    <property type="evidence" value="ECO:0007669"/>
    <property type="project" value="TreeGrafter"/>
</dbReference>
<dbReference type="AlphaFoldDB" id="A0AAD5VXF3"/>
<evidence type="ECO:0000313" key="2">
    <source>
        <dbReference type="Proteomes" id="UP001213000"/>
    </source>
</evidence>
<evidence type="ECO:0000313" key="1">
    <source>
        <dbReference type="EMBL" id="KAJ3570407.1"/>
    </source>
</evidence>
<dbReference type="InterPro" id="IPR006357">
    <property type="entry name" value="HAD-SF_hydro_IIA"/>
</dbReference>
<proteinExistence type="predicted"/>
<dbReference type="SUPFAM" id="SSF56784">
    <property type="entry name" value="HAD-like"/>
    <property type="match status" value="1"/>
</dbReference>
<name>A0AAD5VXF3_9AGAR</name>
<dbReference type="Gene3D" id="3.40.50.1000">
    <property type="entry name" value="HAD superfamily/HAD-like"/>
    <property type="match status" value="2"/>
</dbReference>
<dbReference type="PANTHER" id="PTHR19288:SF46">
    <property type="entry name" value="HALOACID DEHALOGENASE-LIKE HYDROLASE DOMAIN-CONTAINING PROTEIN 2"/>
    <property type="match status" value="1"/>
</dbReference>
<dbReference type="Pfam" id="PF13344">
    <property type="entry name" value="Hydrolase_6"/>
    <property type="match status" value="1"/>
</dbReference>
<dbReference type="Pfam" id="PF13242">
    <property type="entry name" value="Hydrolase_like"/>
    <property type="match status" value="1"/>
</dbReference>
<dbReference type="InterPro" id="IPR023214">
    <property type="entry name" value="HAD_sf"/>
</dbReference>
<keyword evidence="2" id="KW-1185">Reference proteome</keyword>
<dbReference type="PANTHER" id="PTHR19288">
    <property type="entry name" value="4-NITROPHENYLPHOSPHATASE-RELATED"/>
    <property type="match status" value="1"/>
</dbReference>
<dbReference type="EMBL" id="JANIEX010000239">
    <property type="protein sequence ID" value="KAJ3570407.1"/>
    <property type="molecule type" value="Genomic_DNA"/>
</dbReference>
<protein>
    <recommendedName>
        <fullName evidence="3">Haloacid dehalogenase-like hydrolase domain-containing protein 2</fullName>
    </recommendedName>
</protein>
<reference evidence="1" key="1">
    <citation type="submission" date="2022-07" db="EMBL/GenBank/DDBJ databases">
        <title>Genome Sequence of Leucocoprinus birnbaumii.</title>
        <authorList>
            <person name="Buettner E."/>
        </authorList>
    </citation>
    <scope>NUCLEOTIDE SEQUENCE</scope>
    <source>
        <strain evidence="1">VT141</strain>
    </source>
</reference>
<evidence type="ECO:0008006" key="3">
    <source>
        <dbReference type="Google" id="ProtNLM"/>
    </source>
</evidence>
<comment type="caution">
    <text evidence="1">The sequence shown here is derived from an EMBL/GenBank/DDBJ whole genome shotgun (WGS) entry which is preliminary data.</text>
</comment>
<dbReference type="GO" id="GO:0016791">
    <property type="term" value="F:phosphatase activity"/>
    <property type="evidence" value="ECO:0007669"/>
    <property type="project" value="TreeGrafter"/>
</dbReference>
<sequence>MSQTPTRPLIRALLIDVSGNLHVGSKPTPDAVDAFRRLKASGIPFRLCSNTSKESTQSLVSRLNKLGFGIVHSQDLEESSISGSVVGSASNSRDYGGNIQRAKPRQEVWTSIGAVSRYIRNQGLKQPYLLLSPSAKEEVTRDIPTGLDALGYDSVVVGLAPDMFNYSHLNTAFRVLKGEVSQSEKQNSMTTDTASKRQPPRLIATHKAKYIQTENPPGLSLGPGPFVTALECAAAVEAHVIGELEQIEHRGRVAVIGDDVEADLSDGAVQMGLWRILVKTGKYRSGDESRPGMTPPDEVFDSFAAFVDSLLATQSRSALLKLYDPSSYASLPSRILPHIQDHRDISHLQQEQQIIESMLLQIITPFETRGKWLHMVIVGGSNPFQCTNTALPSTTVKRKFDASL</sequence>
<dbReference type="Proteomes" id="UP001213000">
    <property type="component" value="Unassembled WGS sequence"/>
</dbReference>
<organism evidence="1 2">
    <name type="scientific">Leucocoprinus birnbaumii</name>
    <dbReference type="NCBI Taxonomy" id="56174"/>
    <lineage>
        <taxon>Eukaryota</taxon>
        <taxon>Fungi</taxon>
        <taxon>Dikarya</taxon>
        <taxon>Basidiomycota</taxon>
        <taxon>Agaricomycotina</taxon>
        <taxon>Agaricomycetes</taxon>
        <taxon>Agaricomycetidae</taxon>
        <taxon>Agaricales</taxon>
        <taxon>Agaricineae</taxon>
        <taxon>Agaricaceae</taxon>
        <taxon>Leucocoprinus</taxon>
    </lineage>
</organism>
<accession>A0AAD5VXF3</accession>